<sequence>MATYWLATGVPVKEVIERLGYAHVAITLQIYAHALPHMQAKAAQTLDPLFVVHITTRGEKQGVG</sequence>
<evidence type="ECO:0000313" key="2">
    <source>
        <dbReference type="EMBL" id="PSR22769.1"/>
    </source>
</evidence>
<accession>A0A2T2WKJ6</accession>
<reference evidence="2 3" key="1">
    <citation type="journal article" date="2014" name="BMC Genomics">
        <title>Comparison of environmental and isolate Sulfobacillus genomes reveals diverse carbon, sulfur, nitrogen, and hydrogen metabolisms.</title>
        <authorList>
            <person name="Justice N.B."/>
            <person name="Norman A."/>
            <person name="Brown C.T."/>
            <person name="Singh A."/>
            <person name="Thomas B.C."/>
            <person name="Banfield J.F."/>
        </authorList>
    </citation>
    <scope>NUCLEOTIDE SEQUENCE [LARGE SCALE GENOMIC DNA]</scope>
    <source>
        <strain evidence="2">AMDSBA3</strain>
    </source>
</reference>
<evidence type="ECO:0000313" key="3">
    <source>
        <dbReference type="Proteomes" id="UP000241848"/>
    </source>
</evidence>
<dbReference type="AlphaFoldDB" id="A0A2T2WKJ6"/>
<dbReference type="EMBL" id="PXYV01000012">
    <property type="protein sequence ID" value="PSR22769.1"/>
    <property type="molecule type" value="Genomic_DNA"/>
</dbReference>
<evidence type="ECO:0008006" key="4">
    <source>
        <dbReference type="Google" id="ProtNLM"/>
    </source>
</evidence>
<organism evidence="2 3">
    <name type="scientific">Sulfobacillus acidophilus</name>
    <dbReference type="NCBI Taxonomy" id="53633"/>
    <lineage>
        <taxon>Bacteria</taxon>
        <taxon>Bacillati</taxon>
        <taxon>Bacillota</taxon>
        <taxon>Clostridia</taxon>
        <taxon>Eubacteriales</taxon>
        <taxon>Clostridiales Family XVII. Incertae Sedis</taxon>
        <taxon>Sulfobacillus</taxon>
    </lineage>
</organism>
<gene>
    <name evidence="2" type="ORF">C7B45_05400</name>
</gene>
<dbReference type="GO" id="GO:0006310">
    <property type="term" value="P:DNA recombination"/>
    <property type="evidence" value="ECO:0007669"/>
    <property type="project" value="UniProtKB-KW"/>
</dbReference>
<dbReference type="SUPFAM" id="SSF56349">
    <property type="entry name" value="DNA breaking-rejoining enzymes"/>
    <property type="match status" value="1"/>
</dbReference>
<protein>
    <recommendedName>
        <fullName evidence="4">Tyr recombinase domain-containing protein</fullName>
    </recommendedName>
</protein>
<comment type="caution">
    <text evidence="2">The sequence shown here is derived from an EMBL/GenBank/DDBJ whole genome shotgun (WGS) entry which is preliminary data.</text>
</comment>
<keyword evidence="1" id="KW-0233">DNA recombination</keyword>
<dbReference type="Proteomes" id="UP000241848">
    <property type="component" value="Unassembled WGS sequence"/>
</dbReference>
<evidence type="ECO:0000256" key="1">
    <source>
        <dbReference type="ARBA" id="ARBA00023172"/>
    </source>
</evidence>
<dbReference type="InterPro" id="IPR013762">
    <property type="entry name" value="Integrase-like_cat_sf"/>
</dbReference>
<dbReference type="GO" id="GO:0003677">
    <property type="term" value="F:DNA binding"/>
    <property type="evidence" value="ECO:0007669"/>
    <property type="project" value="InterPro"/>
</dbReference>
<name>A0A2T2WKJ6_9FIRM</name>
<dbReference type="Gene3D" id="1.10.443.10">
    <property type="entry name" value="Intergrase catalytic core"/>
    <property type="match status" value="1"/>
</dbReference>
<proteinExistence type="predicted"/>
<dbReference type="InterPro" id="IPR011010">
    <property type="entry name" value="DNA_brk_join_enz"/>
</dbReference>
<dbReference type="GO" id="GO:0015074">
    <property type="term" value="P:DNA integration"/>
    <property type="evidence" value="ECO:0007669"/>
    <property type="project" value="InterPro"/>
</dbReference>